<dbReference type="InterPro" id="IPR000182">
    <property type="entry name" value="GNAT_dom"/>
</dbReference>
<dbReference type="GeneID" id="97610418"/>
<evidence type="ECO:0000313" key="3">
    <source>
        <dbReference type="Proteomes" id="UP000245934"/>
    </source>
</evidence>
<dbReference type="Pfam" id="PF00583">
    <property type="entry name" value="Acetyltransf_1"/>
    <property type="match status" value="1"/>
</dbReference>
<protein>
    <submittedName>
        <fullName evidence="2">GNAT family N-acetyltransferase</fullName>
    </submittedName>
</protein>
<comment type="caution">
    <text evidence="2">The sequence shown here is derived from an EMBL/GenBank/DDBJ whole genome shotgun (WGS) entry which is preliminary data.</text>
</comment>
<dbReference type="SUPFAM" id="SSF55729">
    <property type="entry name" value="Acyl-CoA N-acyltransferases (Nat)"/>
    <property type="match status" value="1"/>
</dbReference>
<dbReference type="GO" id="GO:0016747">
    <property type="term" value="F:acyltransferase activity, transferring groups other than amino-acyl groups"/>
    <property type="evidence" value="ECO:0007669"/>
    <property type="project" value="InterPro"/>
</dbReference>
<organism evidence="2 3">
    <name type="scientific">Methanospirillum stamsii</name>
    <dbReference type="NCBI Taxonomy" id="1277351"/>
    <lineage>
        <taxon>Archaea</taxon>
        <taxon>Methanobacteriati</taxon>
        <taxon>Methanobacteriota</taxon>
        <taxon>Stenosarchaea group</taxon>
        <taxon>Methanomicrobia</taxon>
        <taxon>Methanomicrobiales</taxon>
        <taxon>Methanospirillaceae</taxon>
        <taxon>Methanospirillum</taxon>
    </lineage>
</organism>
<dbReference type="Pfam" id="PF18014">
    <property type="entry name" value="Acetyltransf_18"/>
    <property type="match status" value="1"/>
</dbReference>
<evidence type="ECO:0000259" key="1">
    <source>
        <dbReference type="PROSITE" id="PS51186"/>
    </source>
</evidence>
<reference evidence="2 3" key="1">
    <citation type="submission" date="2018-05" db="EMBL/GenBank/DDBJ databases">
        <title>Draft genome of Methanospirillum stamsii Pt1.</title>
        <authorList>
            <person name="Dueholm M.S."/>
            <person name="Nielsen P.H."/>
            <person name="Bakmann L.F."/>
            <person name="Otzen D.E."/>
        </authorList>
    </citation>
    <scope>NUCLEOTIDE SEQUENCE [LARGE SCALE GENOMIC DNA]</scope>
    <source>
        <strain evidence="2 3">Pt1</strain>
    </source>
</reference>
<dbReference type="PROSITE" id="PS51186">
    <property type="entry name" value="GNAT"/>
    <property type="match status" value="1"/>
</dbReference>
<dbReference type="EMBL" id="QGMZ01000001">
    <property type="protein sequence ID" value="PWR76251.1"/>
    <property type="molecule type" value="Genomic_DNA"/>
</dbReference>
<keyword evidence="3" id="KW-1185">Reference proteome</keyword>
<proteinExistence type="predicted"/>
<feature type="domain" description="N-acetyltransferase" evidence="1">
    <location>
        <begin position="5"/>
        <end position="147"/>
    </location>
</feature>
<dbReference type="InterPro" id="IPR041496">
    <property type="entry name" value="YitH/HolE_GNAT"/>
</dbReference>
<dbReference type="OrthoDB" id="38613at2157"/>
<dbReference type="PANTHER" id="PTHR47237">
    <property type="entry name" value="SLL0310 PROTEIN"/>
    <property type="match status" value="1"/>
</dbReference>
<dbReference type="AlphaFoldDB" id="A0A2V2NKV8"/>
<name>A0A2V2NKV8_9EURY</name>
<dbReference type="Proteomes" id="UP000245934">
    <property type="component" value="Unassembled WGS sequence"/>
</dbReference>
<gene>
    <name evidence="2" type="ORF">DLD82_00105</name>
</gene>
<evidence type="ECO:0000313" key="2">
    <source>
        <dbReference type="EMBL" id="PWR76251.1"/>
    </source>
</evidence>
<accession>A0A2V2NKV8</accession>
<dbReference type="InterPro" id="IPR016181">
    <property type="entry name" value="Acyl_CoA_acyltransferase"/>
</dbReference>
<dbReference type="Gene3D" id="3.40.630.30">
    <property type="match status" value="1"/>
</dbReference>
<dbReference type="InterPro" id="IPR052729">
    <property type="entry name" value="Acyl/Acetyltrans_Enzymes"/>
</dbReference>
<sequence length="281" mass="32040">MNQNYHIRNLTPDEVIIPIEWARDEGWNPGLHDAQSHYPVDPSGWFCAELDEEIIGTAVAVNYDAEFSFAGFYIVKEQFRDYGVGWDLVRAINTHIGERNLGIDGVFEMQEKYREKMGMLFAYRNIRWQGIASGIEQPDLVLATKVPFDSLLRYDTAHFPAERKIFLENWIRQPEGTALVKLGKDEDIHGYGVIRKCYEGYKIGPIFADNPLSADEIFEGLTTMVPGELIFFDTPEPNTAAVLMAQKRKMTEVFGTARMYTKMIPSLPVHEIFGVTTFELG</sequence>
<keyword evidence="2" id="KW-0808">Transferase</keyword>
<dbReference type="PANTHER" id="PTHR47237:SF1">
    <property type="entry name" value="SLL0310 PROTEIN"/>
    <property type="match status" value="1"/>
</dbReference>
<dbReference type="Gene3D" id="3.40.630.90">
    <property type="match status" value="1"/>
</dbReference>
<dbReference type="RefSeq" id="WP_109939070.1">
    <property type="nucleotide sequence ID" value="NZ_CP176366.1"/>
</dbReference>